<evidence type="ECO:0008006" key="2">
    <source>
        <dbReference type="Google" id="ProtNLM"/>
    </source>
</evidence>
<dbReference type="PATRIC" id="fig|136160.3.peg.715"/>
<dbReference type="Gene3D" id="3.20.20.410">
    <property type="entry name" value="Protein of unknown function UPF0759"/>
    <property type="match status" value="1"/>
</dbReference>
<accession>A0A0M0KG99</accession>
<comment type="caution">
    <text evidence="1">The sequence shown here is derived from an EMBL/GenBank/DDBJ whole genome shotgun (WGS) entry which is preliminary data.</text>
</comment>
<dbReference type="PANTHER" id="PTHR30348">
    <property type="entry name" value="UNCHARACTERIZED PROTEIN YECE"/>
    <property type="match status" value="1"/>
</dbReference>
<dbReference type="AlphaFoldDB" id="A0A0M0KG99"/>
<dbReference type="RefSeq" id="WP_053430337.1">
    <property type="nucleotide sequence ID" value="NZ_JARMRQ010000228.1"/>
</dbReference>
<proteinExistence type="predicted"/>
<dbReference type="SUPFAM" id="SSF117396">
    <property type="entry name" value="TM1631-like"/>
    <property type="match status" value="1"/>
</dbReference>
<dbReference type="PANTHER" id="PTHR30348:SF13">
    <property type="entry name" value="UPF0759 PROTEIN YUNF"/>
    <property type="match status" value="1"/>
</dbReference>
<sequence>MIYIGLTGWGDHDELYTMGTKPSEKLYTYGSHFPTVEVDSSFYAIQPKRNMEKWASDTPDCFRFVVKAYQGLTGHQRGEIPFSSKEDMFAAFVESLQPLLESNKLAMVLFQFPPWFDCTKEHVRYLRYCKQQMGELPVALEFRHQSWFRPSVRERTLSFMREEGWIHSICDEPQAGEGSVPTVLVPSNEENVLVRFHGRNVEGWRRPQEGNWREVRYLYRYSKEELAEWAEHLKQLAAQVKDVYVLFNNNSGGDAAANAKQMLELLEIEYHGLTPKQLNLFE</sequence>
<dbReference type="Pfam" id="PF01904">
    <property type="entry name" value="DUF72"/>
    <property type="match status" value="1"/>
</dbReference>
<reference evidence="1" key="1">
    <citation type="submission" date="2015-08" db="EMBL/GenBank/DDBJ databases">
        <title>Complete DNA Sequence of Pseudomonas syringae pv. actinidiae, the Causal Agent of Kiwifruit Canker Disease.</title>
        <authorList>
            <person name="Rikkerink E.H.A."/>
            <person name="Fineran P.C."/>
        </authorList>
    </citation>
    <scope>NUCLEOTIDE SEQUENCE</scope>
    <source>
        <strain evidence="1">DSM 13666</strain>
    </source>
</reference>
<dbReference type="InterPro" id="IPR002763">
    <property type="entry name" value="DUF72"/>
</dbReference>
<name>A0A0M0KG99_ALKHA</name>
<dbReference type="EMBL" id="LILD01000001">
    <property type="protein sequence ID" value="KOO37839.1"/>
    <property type="molecule type" value="Genomic_DNA"/>
</dbReference>
<organism evidence="1">
    <name type="scientific">Halalkalibacterium halodurans</name>
    <name type="common">Bacillus halodurans</name>
    <dbReference type="NCBI Taxonomy" id="86665"/>
    <lineage>
        <taxon>Bacteria</taxon>
        <taxon>Bacillati</taxon>
        <taxon>Bacillota</taxon>
        <taxon>Bacilli</taxon>
        <taxon>Bacillales</taxon>
        <taxon>Bacillaceae</taxon>
        <taxon>Halalkalibacterium (ex Joshi et al. 2022)</taxon>
    </lineage>
</organism>
<protein>
    <recommendedName>
        <fullName evidence="2">DUF72 domain-containing protein</fullName>
    </recommendedName>
</protein>
<evidence type="ECO:0000313" key="1">
    <source>
        <dbReference type="EMBL" id="KOO37839.1"/>
    </source>
</evidence>
<dbReference type="InterPro" id="IPR036520">
    <property type="entry name" value="UPF0759_sf"/>
</dbReference>
<gene>
    <name evidence="1" type="ORF">AMD02_02470</name>
</gene>